<dbReference type="InterPro" id="IPR003646">
    <property type="entry name" value="SH3-like_bac-type"/>
</dbReference>
<keyword evidence="3 8" id="KW-0732">Signal</keyword>
<gene>
    <name evidence="10" type="ORF">DES39_1599</name>
</gene>
<dbReference type="InterPro" id="IPR016476">
    <property type="entry name" value="SH3_dom_pro"/>
</dbReference>
<keyword evidence="4 7" id="KW-1133">Transmembrane helix</keyword>
<dbReference type="NCBIfam" id="TIGR04211">
    <property type="entry name" value="SH3_and_anchor"/>
    <property type="match status" value="1"/>
</dbReference>
<feature type="chain" id="PRO_5019771777" evidence="8">
    <location>
        <begin position="25"/>
        <end position="207"/>
    </location>
</feature>
<keyword evidence="11" id="KW-1185">Reference proteome</keyword>
<evidence type="ECO:0000256" key="2">
    <source>
        <dbReference type="ARBA" id="ARBA00022692"/>
    </source>
</evidence>
<proteinExistence type="predicted"/>
<name>A0A495RCS9_9GAMM</name>
<feature type="transmembrane region" description="Helical" evidence="7">
    <location>
        <begin position="174"/>
        <end position="196"/>
    </location>
</feature>
<evidence type="ECO:0000256" key="4">
    <source>
        <dbReference type="ARBA" id="ARBA00022989"/>
    </source>
</evidence>
<dbReference type="SMART" id="SM00287">
    <property type="entry name" value="SH3b"/>
    <property type="match status" value="1"/>
</dbReference>
<dbReference type="AlphaFoldDB" id="A0A495RCS9"/>
<feature type="domain" description="SH3b" evidence="9">
    <location>
        <begin position="24"/>
        <end position="90"/>
    </location>
</feature>
<evidence type="ECO:0000313" key="10">
    <source>
        <dbReference type="EMBL" id="RKS85090.1"/>
    </source>
</evidence>
<evidence type="ECO:0000259" key="9">
    <source>
        <dbReference type="PROSITE" id="PS51781"/>
    </source>
</evidence>
<feature type="signal peptide" evidence="8">
    <location>
        <begin position="1"/>
        <end position="24"/>
    </location>
</feature>
<dbReference type="PROSITE" id="PS51781">
    <property type="entry name" value="SH3B"/>
    <property type="match status" value="1"/>
</dbReference>
<evidence type="ECO:0000256" key="8">
    <source>
        <dbReference type="SAM" id="SignalP"/>
    </source>
</evidence>
<keyword evidence="5 7" id="KW-0472">Membrane</keyword>
<comment type="subcellular location">
    <subcellularLocation>
        <location evidence="1">Membrane</location>
        <topology evidence="1">Single-pass membrane protein</topology>
    </subcellularLocation>
</comment>
<dbReference type="Gene3D" id="2.30.30.40">
    <property type="entry name" value="SH3 Domains"/>
    <property type="match status" value="1"/>
</dbReference>
<dbReference type="Proteomes" id="UP000278542">
    <property type="component" value="Unassembled WGS sequence"/>
</dbReference>
<evidence type="ECO:0000256" key="3">
    <source>
        <dbReference type="ARBA" id="ARBA00022729"/>
    </source>
</evidence>
<keyword evidence="2 7" id="KW-0812">Transmembrane</keyword>
<evidence type="ECO:0000256" key="5">
    <source>
        <dbReference type="ARBA" id="ARBA00023136"/>
    </source>
</evidence>
<reference evidence="10 11" key="1">
    <citation type="submission" date="2018-10" db="EMBL/GenBank/DDBJ databases">
        <title>Genomic Encyclopedia of Type Strains, Phase IV (KMG-IV): sequencing the most valuable type-strain genomes for metagenomic binning, comparative biology and taxonomic classification.</title>
        <authorList>
            <person name="Goeker M."/>
        </authorList>
    </citation>
    <scope>NUCLEOTIDE SEQUENCE [LARGE SCALE GENOMIC DNA]</scope>
    <source>
        <strain evidence="10 11">DSM 22228</strain>
    </source>
</reference>
<evidence type="ECO:0000256" key="6">
    <source>
        <dbReference type="SAM" id="Coils"/>
    </source>
</evidence>
<comment type="caution">
    <text evidence="10">The sequence shown here is derived from an EMBL/GenBank/DDBJ whole genome shotgun (WGS) entry which is preliminary data.</text>
</comment>
<sequence>MKKSRYTLAAFFTALPLITFNATALDKYVTENLTVYLTRGPGPQYAIVGTLNAGEKITVLETSSDGQYTRIQNDAGKIAWVKSTNLTDTPSVKEQVDILAQKLSSAQEQATKLEQEKNTLLNEYSNQLDTAKQQIEKLEQSNRQLQTTFDEQQAKITSLSETVDEKRQDLMLTWFTRGGLVAGIGLILGLILPIIMPKRRNKDRWMK</sequence>
<dbReference type="PIRSF" id="PIRSF006158">
    <property type="entry name" value="UCP006158_SH3"/>
    <property type="match status" value="1"/>
</dbReference>
<evidence type="ECO:0000313" key="11">
    <source>
        <dbReference type="Proteomes" id="UP000278542"/>
    </source>
</evidence>
<evidence type="ECO:0000256" key="7">
    <source>
        <dbReference type="SAM" id="Phobius"/>
    </source>
</evidence>
<evidence type="ECO:0000256" key="1">
    <source>
        <dbReference type="ARBA" id="ARBA00004167"/>
    </source>
</evidence>
<protein>
    <submittedName>
        <fullName evidence="10">SH3 domain protein</fullName>
    </submittedName>
</protein>
<dbReference type="Pfam" id="PF08239">
    <property type="entry name" value="SH3_3"/>
    <property type="match status" value="1"/>
</dbReference>
<keyword evidence="6" id="KW-0175">Coiled coil</keyword>
<dbReference type="EMBL" id="RBWY01000003">
    <property type="protein sequence ID" value="RKS85090.1"/>
    <property type="molecule type" value="Genomic_DNA"/>
</dbReference>
<dbReference type="GO" id="GO:0016020">
    <property type="term" value="C:membrane"/>
    <property type="evidence" value="ECO:0007669"/>
    <property type="project" value="UniProtKB-SubCell"/>
</dbReference>
<accession>A0A495RCS9</accession>
<feature type="coiled-coil region" evidence="6">
    <location>
        <begin position="96"/>
        <end position="169"/>
    </location>
</feature>
<organism evidence="10 11">
    <name type="scientific">Orbus hercynius</name>
    <dbReference type="NCBI Taxonomy" id="593135"/>
    <lineage>
        <taxon>Bacteria</taxon>
        <taxon>Pseudomonadati</taxon>
        <taxon>Pseudomonadota</taxon>
        <taxon>Gammaproteobacteria</taxon>
        <taxon>Orbales</taxon>
        <taxon>Orbaceae</taxon>
        <taxon>Orbus</taxon>
    </lineage>
</organism>